<dbReference type="InterPro" id="IPR024075">
    <property type="entry name" value="DNA-dir_RNA_pol_helix_hairp_sf"/>
</dbReference>
<accession>A0A2V1DZV3</accession>
<evidence type="ECO:0000256" key="9">
    <source>
        <dbReference type="ARBA" id="ARBA00023163"/>
    </source>
</evidence>
<feature type="compositionally biased region" description="Low complexity" evidence="12">
    <location>
        <begin position="50"/>
        <end position="59"/>
    </location>
</feature>
<name>A0A2V1DZV3_9PLEO</name>
<evidence type="ECO:0000256" key="4">
    <source>
        <dbReference type="ARBA" id="ARBA00022478"/>
    </source>
</evidence>
<dbReference type="Gene3D" id="1.10.1320.10">
    <property type="entry name" value="DNA-directed RNA polymerase, N-terminal domain"/>
    <property type="match status" value="1"/>
</dbReference>
<dbReference type="OrthoDB" id="276422at2759"/>
<feature type="compositionally biased region" description="Acidic residues" evidence="12">
    <location>
        <begin position="1431"/>
        <end position="1442"/>
    </location>
</feature>
<keyword evidence="5 11" id="KW-0808">Transferase</keyword>
<dbReference type="InterPro" id="IPR037159">
    <property type="entry name" value="RNA_POL_N_sf"/>
</dbReference>
<dbReference type="STRING" id="97972.A0A2V1DZV3"/>
<proteinExistence type="inferred from homology"/>
<dbReference type="FunFam" id="1.10.150.20:FF:000041">
    <property type="entry name" value="DNA-directed RNA polymerase"/>
    <property type="match status" value="1"/>
</dbReference>
<dbReference type="GO" id="GO:0034245">
    <property type="term" value="C:mitochondrial DNA-directed RNA polymerase complex"/>
    <property type="evidence" value="ECO:0007669"/>
    <property type="project" value="TreeGrafter"/>
</dbReference>
<dbReference type="InterPro" id="IPR029262">
    <property type="entry name" value="RPOL_N"/>
</dbReference>
<keyword evidence="4 11" id="KW-0240">DNA-directed RNA polymerase</keyword>
<evidence type="ECO:0000256" key="6">
    <source>
        <dbReference type="ARBA" id="ARBA00022695"/>
    </source>
</evidence>
<evidence type="ECO:0000256" key="5">
    <source>
        <dbReference type="ARBA" id="ARBA00022679"/>
    </source>
</evidence>
<evidence type="ECO:0000256" key="8">
    <source>
        <dbReference type="ARBA" id="ARBA00023128"/>
    </source>
</evidence>
<dbReference type="GO" id="GO:0006390">
    <property type="term" value="P:mitochondrial transcription"/>
    <property type="evidence" value="ECO:0007669"/>
    <property type="project" value="TreeGrafter"/>
</dbReference>
<dbReference type="Proteomes" id="UP000244855">
    <property type="component" value="Unassembled WGS sequence"/>
</dbReference>
<evidence type="ECO:0000256" key="2">
    <source>
        <dbReference type="ARBA" id="ARBA00004173"/>
    </source>
</evidence>
<evidence type="ECO:0000313" key="14">
    <source>
        <dbReference type="EMBL" id="PVI03599.1"/>
    </source>
</evidence>
<comment type="subcellular location">
    <subcellularLocation>
        <location evidence="2">Mitochondrion</location>
    </subcellularLocation>
</comment>
<gene>
    <name evidence="14" type="ORF">DM02DRAFT_612076</name>
</gene>
<dbReference type="EC" id="2.7.7.6" evidence="11"/>
<dbReference type="Gene3D" id="1.10.287.280">
    <property type="match status" value="1"/>
</dbReference>
<keyword evidence="7" id="KW-0809">Transit peptide</keyword>
<evidence type="ECO:0000313" key="15">
    <source>
        <dbReference type="Proteomes" id="UP000244855"/>
    </source>
</evidence>
<dbReference type="PANTHER" id="PTHR10102:SF0">
    <property type="entry name" value="DNA-DIRECTED RNA POLYMERASE, MITOCHONDRIAL"/>
    <property type="match status" value="1"/>
</dbReference>
<dbReference type="PROSITE" id="PS00489">
    <property type="entry name" value="RNA_POL_PHAGE_2"/>
    <property type="match status" value="1"/>
</dbReference>
<dbReference type="Pfam" id="PF14700">
    <property type="entry name" value="RPOL_N"/>
    <property type="match status" value="1"/>
</dbReference>
<evidence type="ECO:0000256" key="10">
    <source>
        <dbReference type="ARBA" id="ARBA00048552"/>
    </source>
</evidence>
<dbReference type="FunFam" id="1.10.287.280:FF:000001">
    <property type="entry name" value="DNA-directed RNA polymerase"/>
    <property type="match status" value="1"/>
</dbReference>
<dbReference type="EMBL" id="KZ805329">
    <property type="protein sequence ID" value="PVI03599.1"/>
    <property type="molecule type" value="Genomic_DNA"/>
</dbReference>
<dbReference type="SMART" id="SM01311">
    <property type="entry name" value="RPOL_N"/>
    <property type="match status" value="1"/>
</dbReference>
<comment type="similarity">
    <text evidence="3 11">Belongs to the phage and mitochondrial RNA polymerase family.</text>
</comment>
<evidence type="ECO:0000259" key="13">
    <source>
        <dbReference type="SMART" id="SM01311"/>
    </source>
</evidence>
<dbReference type="InterPro" id="IPR043502">
    <property type="entry name" value="DNA/RNA_pol_sf"/>
</dbReference>
<dbReference type="Pfam" id="PF00940">
    <property type="entry name" value="RNA_pol"/>
    <property type="match status" value="1"/>
</dbReference>
<dbReference type="SUPFAM" id="SSF56672">
    <property type="entry name" value="DNA/RNA polymerases"/>
    <property type="match status" value="1"/>
</dbReference>
<dbReference type="PROSITE" id="PS00900">
    <property type="entry name" value="RNA_POL_PHAGE_1"/>
    <property type="match status" value="1"/>
</dbReference>
<evidence type="ECO:0000256" key="1">
    <source>
        <dbReference type="ARBA" id="ARBA00004026"/>
    </source>
</evidence>
<dbReference type="InterPro" id="IPR002092">
    <property type="entry name" value="DNA-dir_Rpol_phage-type"/>
</dbReference>
<keyword evidence="8" id="KW-0496">Mitochondrion</keyword>
<sequence>MMLARAAERKLRQDAFRSTYTSASNTSTSTLRPCGRLTSALSLPWLGPAQTQTRRAATAVPSMATNSHDARKQRTAPSHLASRLDSRSLATAADSHFSAPSTDFGNLMSPWGTRHHNPYLSQLDRWDASKTLILRDVNAPPSTPTKYGVGGDPTELYQNLHACLRVGLMDRATAIIERLGKMCHPSSPQVIEAHNIYLQAMLERAEQNPTSESMEEIETWYHKHMVQNAIEPSADTLVTLLRASMTLLNGYSRSAAVTKYLNMAEECGPATVDAINSSAEFSDEEWQQLIESQSRKFENPSSISVANDAPVSTPLGHEKLVEHGILPNPAHQVNPVDQKGFGLASLKKSLALFDQGGVAYPHEMEGTREEKDRAYALARQLRIETDAMNAAVERWKAEDEKLQDMGIHGVLSTKPIQALMWQWYSALLPLVKEEMAKIRQVISNPSQENLRDERHIYGPYFITVSPEKFAAITISRVVQACARGSNKEFETLKVSGLTQAIGDDLEQEHQTDIYSKQKALRKKLRRQERMEMLEKLRRGTDQTISEEKAPLDTASELAIQTAKLARVEFPVPIKTSIGATALEFLLKSARITVTAEDPKTGKKLSNTHAAFHHYFNFSSGKRTGFMSVHKDIVDKLQKEAVHSITVKHLPMVVEPKPWTGIDDGGFYASRASVIRAKQGDEIQRAYAHTAIATGDMDQVLAGLDGLGKVPWQINKDIFEVMVQAWNRGETIGGLVAEHQLGERPAEPSDTSDQARVNWMKSMKEYENLKSSIHSQRCFQNFQLEIARAYLKEEKIFFPHSVDFRGRAYPMPPLLNHIAADMGRSLLRFGNGKELGEVGLQWLKIQLANLYGFDKASLKEREQFATDHLSEIYDSATNPLDGQRWWVKAEDAWQCLACCIELKNALDSPDPTRYVSHLPVHQDGTCNGLQHYAALGGDHAGATQVNLEPADRPQDIYTGVAEIVKEAVAKDAAEGNPKALLIKDKVTRKVVKRTVMTNVYGVTYMGAKLQVLGELKDMFPNFTPTKEISSLGKVAMYIVQKIFYALGQIFNGAQEIQYWLGACGSRITTSLSPEQVQRIKDHHKGILRGYDGKPTAKLNSVTAKKLKKDSETFKTSIIWTTPLKMPVVQPYRKDGTVGIQTKFQNITVTKHSSHTSINKRKQLQAFPPNFIHSLDATHMLLSALKCNEMGLDFAAVHDSFWTHAADIPNLNIVLRDAFVRMHSEDIMGRLRAEFETRYAGHVHCAEIIPTSKLAKAIVAWRMEHLGVPYKSKHVKSATLEELALEAERQDLLNSEDPELRKRGEEMVTPTSIWLAHQDPTAFAPHELPPVLGEQHGSDVPKDHQRLQKEKLDKIQGKFAEAEVETLQETQQHSTDLKPADAAPESIVAAAIEAEADGLDASKIDPQKEASLAGTTEASIQSIKANTMPLEENLAEEEEEEEEEGGGRRRKTRLFRHEHVRVWIPVIFPAVPKKGTWDVSRLHDSKYFFS</sequence>
<dbReference type="PANTHER" id="PTHR10102">
    <property type="entry name" value="DNA-DIRECTED RNA POLYMERASE, MITOCHONDRIAL"/>
    <property type="match status" value="1"/>
</dbReference>
<feature type="domain" description="DNA-directed RNA polymerase N-terminal" evidence="13">
    <location>
        <begin position="378"/>
        <end position="708"/>
    </location>
</feature>
<evidence type="ECO:0000256" key="12">
    <source>
        <dbReference type="SAM" id="MobiDB-lite"/>
    </source>
</evidence>
<keyword evidence="6 11" id="KW-0548">Nucleotidyltransferase</keyword>
<evidence type="ECO:0000256" key="3">
    <source>
        <dbReference type="ARBA" id="ARBA00009493"/>
    </source>
</evidence>
<evidence type="ECO:0000256" key="7">
    <source>
        <dbReference type="ARBA" id="ARBA00022946"/>
    </source>
</evidence>
<organism evidence="14 15">
    <name type="scientific">Periconia macrospinosa</name>
    <dbReference type="NCBI Taxonomy" id="97972"/>
    <lineage>
        <taxon>Eukaryota</taxon>
        <taxon>Fungi</taxon>
        <taxon>Dikarya</taxon>
        <taxon>Ascomycota</taxon>
        <taxon>Pezizomycotina</taxon>
        <taxon>Dothideomycetes</taxon>
        <taxon>Pleosporomycetidae</taxon>
        <taxon>Pleosporales</taxon>
        <taxon>Massarineae</taxon>
        <taxon>Periconiaceae</taxon>
        <taxon>Periconia</taxon>
    </lineage>
</organism>
<comment type="catalytic activity">
    <reaction evidence="10 11">
        <text>RNA(n) + a ribonucleoside 5'-triphosphate = RNA(n+1) + diphosphate</text>
        <dbReference type="Rhea" id="RHEA:21248"/>
        <dbReference type="Rhea" id="RHEA-COMP:14527"/>
        <dbReference type="Rhea" id="RHEA-COMP:17342"/>
        <dbReference type="ChEBI" id="CHEBI:33019"/>
        <dbReference type="ChEBI" id="CHEBI:61557"/>
        <dbReference type="ChEBI" id="CHEBI:140395"/>
        <dbReference type="EC" id="2.7.7.6"/>
    </reaction>
</comment>
<dbReference type="GO" id="GO:0003899">
    <property type="term" value="F:DNA-directed RNA polymerase activity"/>
    <property type="evidence" value="ECO:0007669"/>
    <property type="project" value="UniProtKB-EC"/>
</dbReference>
<feature type="region of interest" description="Disordered" evidence="12">
    <location>
        <begin position="50"/>
        <end position="82"/>
    </location>
</feature>
<keyword evidence="9 11" id="KW-0804">Transcription</keyword>
<dbReference type="Gene3D" id="1.10.150.20">
    <property type="entry name" value="5' to 3' exonuclease, C-terminal subdomain"/>
    <property type="match status" value="1"/>
</dbReference>
<keyword evidence="15" id="KW-1185">Reference proteome</keyword>
<dbReference type="InterPro" id="IPR046950">
    <property type="entry name" value="DNA-dir_Rpol_C_phage-type"/>
</dbReference>
<feature type="region of interest" description="Disordered" evidence="12">
    <location>
        <begin position="1398"/>
        <end position="1448"/>
    </location>
</feature>
<protein>
    <recommendedName>
        <fullName evidence="11">DNA-directed RNA polymerase</fullName>
        <ecNumber evidence="11">2.7.7.6</ecNumber>
    </recommendedName>
</protein>
<dbReference type="Gene3D" id="1.10.287.260">
    <property type="match status" value="1"/>
</dbReference>
<dbReference type="GO" id="GO:0001018">
    <property type="term" value="F:mitochondrial promoter sequence-specific DNA binding"/>
    <property type="evidence" value="ECO:0007669"/>
    <property type="project" value="TreeGrafter"/>
</dbReference>
<evidence type="ECO:0000256" key="11">
    <source>
        <dbReference type="RuleBase" id="RU003805"/>
    </source>
</evidence>
<feature type="compositionally biased region" description="Polar residues" evidence="12">
    <location>
        <begin position="1411"/>
        <end position="1423"/>
    </location>
</feature>
<reference evidence="14 15" key="1">
    <citation type="journal article" date="2018" name="Sci. Rep.">
        <title>Comparative genomics provides insights into the lifestyle and reveals functional heterogeneity of dark septate endophytic fungi.</title>
        <authorList>
            <person name="Knapp D.G."/>
            <person name="Nemeth J.B."/>
            <person name="Barry K."/>
            <person name="Hainaut M."/>
            <person name="Henrissat B."/>
            <person name="Johnson J."/>
            <person name="Kuo A."/>
            <person name="Lim J.H.P."/>
            <person name="Lipzen A."/>
            <person name="Nolan M."/>
            <person name="Ohm R.A."/>
            <person name="Tamas L."/>
            <person name="Grigoriev I.V."/>
            <person name="Spatafora J.W."/>
            <person name="Nagy L.G."/>
            <person name="Kovacs G.M."/>
        </authorList>
    </citation>
    <scope>NUCLEOTIDE SEQUENCE [LARGE SCALE GENOMIC DNA]</scope>
    <source>
        <strain evidence="14 15">DSE2036</strain>
    </source>
</reference>
<comment type="function">
    <text evidence="1 11">DNA-dependent RNA polymerase catalyzes the transcription of DNA into RNA using the four ribonucleoside triphosphates as substrates.</text>
</comment>